<keyword evidence="7" id="KW-0249">Electron transport</keyword>
<evidence type="ECO:0000256" key="12">
    <source>
        <dbReference type="SAM" id="Phobius"/>
    </source>
</evidence>
<gene>
    <name evidence="14" type="ORF">ElyMa_000624200</name>
</gene>
<comment type="caution">
    <text evidence="14">The sequence shown here is derived from an EMBL/GenBank/DDBJ whole genome shotgun (WGS) entry which is preliminary data.</text>
</comment>
<evidence type="ECO:0000256" key="1">
    <source>
        <dbReference type="ARBA" id="ARBA00001970"/>
    </source>
</evidence>
<accession>A0AAV4G9S2</accession>
<feature type="transmembrane region" description="Helical" evidence="12">
    <location>
        <begin position="86"/>
        <end position="105"/>
    </location>
</feature>
<reference evidence="14 15" key="1">
    <citation type="journal article" date="2021" name="Elife">
        <title>Chloroplast acquisition without the gene transfer in kleptoplastic sea slugs, Plakobranchus ocellatus.</title>
        <authorList>
            <person name="Maeda T."/>
            <person name="Takahashi S."/>
            <person name="Yoshida T."/>
            <person name="Shimamura S."/>
            <person name="Takaki Y."/>
            <person name="Nagai Y."/>
            <person name="Toyoda A."/>
            <person name="Suzuki Y."/>
            <person name="Arimoto A."/>
            <person name="Ishii H."/>
            <person name="Satoh N."/>
            <person name="Nishiyama T."/>
            <person name="Hasebe M."/>
            <person name="Maruyama T."/>
            <person name="Minagawa J."/>
            <person name="Obokata J."/>
            <person name="Shigenobu S."/>
        </authorList>
    </citation>
    <scope>NUCLEOTIDE SEQUENCE [LARGE SCALE GENOMIC DNA]</scope>
</reference>
<dbReference type="PROSITE" id="PS50939">
    <property type="entry name" value="CYTOCHROME_B561"/>
    <property type="match status" value="1"/>
</dbReference>
<keyword evidence="10 12" id="KW-0472">Membrane</keyword>
<dbReference type="PANTHER" id="PTHR15422">
    <property type="entry name" value="OS05G0565100 PROTEIN"/>
    <property type="match status" value="1"/>
</dbReference>
<dbReference type="EMBL" id="BMAT01001256">
    <property type="protein sequence ID" value="GFR82303.1"/>
    <property type="molecule type" value="Genomic_DNA"/>
</dbReference>
<evidence type="ECO:0000256" key="7">
    <source>
        <dbReference type="ARBA" id="ARBA00022982"/>
    </source>
</evidence>
<feature type="domain" description="Cytochrome b561" evidence="13">
    <location>
        <begin position="12"/>
        <end position="217"/>
    </location>
</feature>
<sequence>MPLTSENPFNASSKPNFSHPVNCASLRPAVRRNGPLRPQIRGLFSWHPTLMTIGFTLLMTEGIVIFSRSSSLLPSWSRPDKAWLHAILMGGGMSAVSIGFWSIYYNKVLAGKPHFTSWHGLFGLITLCFAAAQCLGGSIIKYYRYVGSYIKIRLVDLKLYHATAGLCNFLLITITFLLSLYSAWAVSNLNWVMWYISAACISSSALVVMTHITSAYMPSPGRAGGYNAARS</sequence>
<dbReference type="EC" id="7.2.1.3" evidence="11"/>
<proteinExistence type="predicted"/>
<evidence type="ECO:0000256" key="8">
    <source>
        <dbReference type="ARBA" id="ARBA00022989"/>
    </source>
</evidence>
<dbReference type="Pfam" id="PF03188">
    <property type="entry name" value="Cytochrom_B561"/>
    <property type="match status" value="1"/>
</dbReference>
<evidence type="ECO:0000256" key="11">
    <source>
        <dbReference type="ARBA" id="ARBA00024225"/>
    </source>
</evidence>
<dbReference type="Proteomes" id="UP000762676">
    <property type="component" value="Unassembled WGS sequence"/>
</dbReference>
<organism evidence="14 15">
    <name type="scientific">Elysia marginata</name>
    <dbReference type="NCBI Taxonomy" id="1093978"/>
    <lineage>
        <taxon>Eukaryota</taxon>
        <taxon>Metazoa</taxon>
        <taxon>Spiralia</taxon>
        <taxon>Lophotrochozoa</taxon>
        <taxon>Mollusca</taxon>
        <taxon>Gastropoda</taxon>
        <taxon>Heterobranchia</taxon>
        <taxon>Euthyneura</taxon>
        <taxon>Panpulmonata</taxon>
        <taxon>Sacoglossa</taxon>
        <taxon>Placobranchoidea</taxon>
        <taxon>Plakobranchidae</taxon>
        <taxon>Elysia</taxon>
    </lineage>
</organism>
<comment type="cofactor">
    <cofactor evidence="1">
        <name>heme b</name>
        <dbReference type="ChEBI" id="CHEBI:60344"/>
    </cofactor>
</comment>
<feature type="transmembrane region" description="Helical" evidence="12">
    <location>
        <begin position="117"/>
        <end position="143"/>
    </location>
</feature>
<dbReference type="AlphaFoldDB" id="A0AAV4G9S2"/>
<keyword evidence="4" id="KW-0349">Heme</keyword>
<dbReference type="GO" id="GO:0140571">
    <property type="term" value="F:transmembrane ascorbate ferrireductase activity"/>
    <property type="evidence" value="ECO:0007669"/>
    <property type="project" value="UniProtKB-EC"/>
</dbReference>
<feature type="transmembrane region" description="Helical" evidence="12">
    <location>
        <begin position="164"/>
        <end position="186"/>
    </location>
</feature>
<evidence type="ECO:0000256" key="5">
    <source>
        <dbReference type="ARBA" id="ARBA00022692"/>
    </source>
</evidence>
<dbReference type="GO" id="GO:0140575">
    <property type="term" value="F:transmembrane monodehydroascorbate reductase activity"/>
    <property type="evidence" value="ECO:0007669"/>
    <property type="project" value="InterPro"/>
</dbReference>
<comment type="subcellular location">
    <subcellularLocation>
        <location evidence="2">Membrane</location>
        <topology evidence="2">Multi-pass membrane protein</topology>
    </subcellularLocation>
</comment>
<name>A0AAV4G9S2_9GAST</name>
<keyword evidence="5 12" id="KW-0812">Transmembrane</keyword>
<keyword evidence="3" id="KW-0813">Transport</keyword>
<evidence type="ECO:0000256" key="10">
    <source>
        <dbReference type="ARBA" id="ARBA00023136"/>
    </source>
</evidence>
<keyword evidence="9" id="KW-0408">Iron</keyword>
<keyword evidence="6" id="KW-0479">Metal-binding</keyword>
<evidence type="ECO:0000256" key="2">
    <source>
        <dbReference type="ARBA" id="ARBA00004141"/>
    </source>
</evidence>
<dbReference type="CDD" id="cd08761">
    <property type="entry name" value="Cyt_b561_CYB561D2_like"/>
    <property type="match status" value="1"/>
</dbReference>
<dbReference type="Gene3D" id="1.20.120.1770">
    <property type="match status" value="1"/>
</dbReference>
<evidence type="ECO:0000313" key="15">
    <source>
        <dbReference type="Proteomes" id="UP000762676"/>
    </source>
</evidence>
<evidence type="ECO:0000256" key="6">
    <source>
        <dbReference type="ARBA" id="ARBA00022723"/>
    </source>
</evidence>
<dbReference type="PANTHER" id="PTHR15422:SF45">
    <property type="entry name" value="CYTOCHROME B561 DOMAIN-CONTAINING PROTEIN"/>
    <property type="match status" value="1"/>
</dbReference>
<evidence type="ECO:0000313" key="14">
    <source>
        <dbReference type="EMBL" id="GFR82303.1"/>
    </source>
</evidence>
<dbReference type="GO" id="GO:0046872">
    <property type="term" value="F:metal ion binding"/>
    <property type="evidence" value="ECO:0007669"/>
    <property type="project" value="UniProtKB-KW"/>
</dbReference>
<dbReference type="GO" id="GO:0016020">
    <property type="term" value="C:membrane"/>
    <property type="evidence" value="ECO:0007669"/>
    <property type="project" value="UniProtKB-SubCell"/>
</dbReference>
<dbReference type="InterPro" id="IPR045150">
    <property type="entry name" value="CYB561D1/2"/>
</dbReference>
<dbReference type="InterPro" id="IPR006593">
    <property type="entry name" value="Cyt_b561/ferric_Rdtase_TM"/>
</dbReference>
<protein>
    <recommendedName>
        <fullName evidence="11">ascorbate ferrireductase (transmembrane)</fullName>
        <ecNumber evidence="11">7.2.1.3</ecNumber>
    </recommendedName>
</protein>
<feature type="transmembrane region" description="Helical" evidence="12">
    <location>
        <begin position="46"/>
        <end position="66"/>
    </location>
</feature>
<keyword evidence="8 12" id="KW-1133">Transmembrane helix</keyword>
<dbReference type="SMART" id="SM00665">
    <property type="entry name" value="B561"/>
    <property type="match status" value="1"/>
</dbReference>
<keyword evidence="15" id="KW-1185">Reference proteome</keyword>
<evidence type="ECO:0000256" key="4">
    <source>
        <dbReference type="ARBA" id="ARBA00022617"/>
    </source>
</evidence>
<evidence type="ECO:0000256" key="9">
    <source>
        <dbReference type="ARBA" id="ARBA00023004"/>
    </source>
</evidence>
<evidence type="ECO:0000259" key="13">
    <source>
        <dbReference type="PROSITE" id="PS50939"/>
    </source>
</evidence>
<evidence type="ECO:0000256" key="3">
    <source>
        <dbReference type="ARBA" id="ARBA00022448"/>
    </source>
</evidence>
<feature type="transmembrane region" description="Helical" evidence="12">
    <location>
        <begin position="192"/>
        <end position="212"/>
    </location>
</feature>